<accession>A0AAV9FKB4</accession>
<protein>
    <recommendedName>
        <fullName evidence="2">DUF1985 domain-containing protein</fullName>
    </recommendedName>
</protein>
<organism evidence="3 4">
    <name type="scientific">Acorus calamus</name>
    <name type="common">Sweet flag</name>
    <dbReference type="NCBI Taxonomy" id="4465"/>
    <lineage>
        <taxon>Eukaryota</taxon>
        <taxon>Viridiplantae</taxon>
        <taxon>Streptophyta</taxon>
        <taxon>Embryophyta</taxon>
        <taxon>Tracheophyta</taxon>
        <taxon>Spermatophyta</taxon>
        <taxon>Magnoliopsida</taxon>
        <taxon>Liliopsida</taxon>
        <taxon>Acoraceae</taxon>
        <taxon>Acorus</taxon>
    </lineage>
</organism>
<dbReference type="InterPro" id="IPR015410">
    <property type="entry name" value="DUF1985"/>
</dbReference>
<keyword evidence="4" id="KW-1185">Reference proteome</keyword>
<feature type="region of interest" description="Disordered" evidence="1">
    <location>
        <begin position="244"/>
        <end position="320"/>
    </location>
</feature>
<evidence type="ECO:0000256" key="1">
    <source>
        <dbReference type="SAM" id="MobiDB-lite"/>
    </source>
</evidence>
<reference evidence="3" key="1">
    <citation type="journal article" date="2023" name="Nat. Commun.">
        <title>Diploid and tetraploid genomes of Acorus and the evolution of monocots.</title>
        <authorList>
            <person name="Ma L."/>
            <person name="Liu K.W."/>
            <person name="Li Z."/>
            <person name="Hsiao Y.Y."/>
            <person name="Qi Y."/>
            <person name="Fu T."/>
            <person name="Tang G.D."/>
            <person name="Zhang D."/>
            <person name="Sun W.H."/>
            <person name="Liu D.K."/>
            <person name="Li Y."/>
            <person name="Chen G.Z."/>
            <person name="Liu X.D."/>
            <person name="Liao X.Y."/>
            <person name="Jiang Y.T."/>
            <person name="Yu X."/>
            <person name="Hao Y."/>
            <person name="Huang J."/>
            <person name="Zhao X.W."/>
            <person name="Ke S."/>
            <person name="Chen Y.Y."/>
            <person name="Wu W.L."/>
            <person name="Hsu J.L."/>
            <person name="Lin Y.F."/>
            <person name="Huang M.D."/>
            <person name="Li C.Y."/>
            <person name="Huang L."/>
            <person name="Wang Z.W."/>
            <person name="Zhao X."/>
            <person name="Zhong W.Y."/>
            <person name="Peng D.H."/>
            <person name="Ahmad S."/>
            <person name="Lan S."/>
            <person name="Zhang J.S."/>
            <person name="Tsai W.C."/>
            <person name="Van de Peer Y."/>
            <person name="Liu Z.J."/>
        </authorList>
    </citation>
    <scope>NUCLEOTIDE SEQUENCE</scope>
    <source>
        <strain evidence="3">CP</strain>
    </source>
</reference>
<gene>
    <name evidence="3" type="ORF">QJS10_CPA01g01854</name>
</gene>
<sequence length="320" mass="36921">MSTRRFGYDVPSNSNISFVEQEVVEVEANEPQLVEKICRCFDSNDRFILGGVTCKFSKEEVELITGLSFHGKALDLHSKKVSDIHLLQKHFSSTHLHRKDVRQKLIQLHPSKEEENQEDFVRILIILICATFLLPNMGYACPNNVARYLENLDAIWEFSWALAVHEMIINDLRLFAQRVRQRETRAGVNPGYIIRCTVALMVDPKLNIGRDEEHLFRPHDATLIVEKIRMRAIKQLRQEERIKEKGKRKVLEGAKQKEGNKKKTEEEVERGEGGEDFKRNAPARDPEAEQVHADYEDGPWPSGPQSAETDNLRVSIRRTL</sequence>
<proteinExistence type="predicted"/>
<reference evidence="3" key="2">
    <citation type="submission" date="2023-06" db="EMBL/GenBank/DDBJ databases">
        <authorList>
            <person name="Ma L."/>
            <person name="Liu K.-W."/>
            <person name="Li Z."/>
            <person name="Hsiao Y.-Y."/>
            <person name="Qi Y."/>
            <person name="Fu T."/>
            <person name="Tang G."/>
            <person name="Zhang D."/>
            <person name="Sun W.-H."/>
            <person name="Liu D.-K."/>
            <person name="Li Y."/>
            <person name="Chen G.-Z."/>
            <person name="Liu X.-D."/>
            <person name="Liao X.-Y."/>
            <person name="Jiang Y.-T."/>
            <person name="Yu X."/>
            <person name="Hao Y."/>
            <person name="Huang J."/>
            <person name="Zhao X.-W."/>
            <person name="Ke S."/>
            <person name="Chen Y.-Y."/>
            <person name="Wu W.-L."/>
            <person name="Hsu J.-L."/>
            <person name="Lin Y.-F."/>
            <person name="Huang M.-D."/>
            <person name="Li C.-Y."/>
            <person name="Huang L."/>
            <person name="Wang Z.-W."/>
            <person name="Zhao X."/>
            <person name="Zhong W.-Y."/>
            <person name="Peng D.-H."/>
            <person name="Ahmad S."/>
            <person name="Lan S."/>
            <person name="Zhang J.-S."/>
            <person name="Tsai W.-C."/>
            <person name="Van De Peer Y."/>
            <person name="Liu Z.-J."/>
        </authorList>
    </citation>
    <scope>NUCLEOTIDE SEQUENCE</scope>
    <source>
        <strain evidence="3">CP</strain>
        <tissue evidence="3">Leaves</tissue>
    </source>
</reference>
<dbReference type="AlphaFoldDB" id="A0AAV9FKB4"/>
<name>A0AAV9FKB4_ACOCL</name>
<evidence type="ECO:0000259" key="2">
    <source>
        <dbReference type="Pfam" id="PF09331"/>
    </source>
</evidence>
<feature type="domain" description="DUF1985" evidence="2">
    <location>
        <begin position="47"/>
        <end position="169"/>
    </location>
</feature>
<dbReference type="EMBL" id="JAUJYO010000001">
    <property type="protein sequence ID" value="KAK1326101.1"/>
    <property type="molecule type" value="Genomic_DNA"/>
</dbReference>
<dbReference type="Proteomes" id="UP001180020">
    <property type="component" value="Unassembled WGS sequence"/>
</dbReference>
<feature type="compositionally biased region" description="Basic and acidic residues" evidence="1">
    <location>
        <begin position="244"/>
        <end position="295"/>
    </location>
</feature>
<evidence type="ECO:0000313" key="4">
    <source>
        <dbReference type="Proteomes" id="UP001180020"/>
    </source>
</evidence>
<comment type="caution">
    <text evidence="3">The sequence shown here is derived from an EMBL/GenBank/DDBJ whole genome shotgun (WGS) entry which is preliminary data.</text>
</comment>
<evidence type="ECO:0000313" key="3">
    <source>
        <dbReference type="EMBL" id="KAK1326101.1"/>
    </source>
</evidence>
<dbReference type="Pfam" id="PF09331">
    <property type="entry name" value="DUF1985"/>
    <property type="match status" value="1"/>
</dbReference>